<protein>
    <recommendedName>
        <fullName evidence="2">Antitoxin</fullName>
    </recommendedName>
</protein>
<evidence type="ECO:0000313" key="5">
    <source>
        <dbReference type="Proteomes" id="UP000265715"/>
    </source>
</evidence>
<evidence type="ECO:0000256" key="3">
    <source>
        <dbReference type="SAM" id="MobiDB-lite"/>
    </source>
</evidence>
<dbReference type="Proteomes" id="UP000265715">
    <property type="component" value="Unassembled WGS sequence"/>
</dbReference>
<dbReference type="InterPro" id="IPR006442">
    <property type="entry name" value="Antitoxin_Phd/YefM"/>
</dbReference>
<feature type="region of interest" description="Disordered" evidence="3">
    <location>
        <begin position="71"/>
        <end position="90"/>
    </location>
</feature>
<dbReference type="NCBIfam" id="TIGR01552">
    <property type="entry name" value="phd_fam"/>
    <property type="match status" value="1"/>
</dbReference>
<dbReference type="AlphaFoldDB" id="A0A399EDC0"/>
<reference evidence="4 5" key="1">
    <citation type="submission" date="2018-08" db="EMBL/GenBank/DDBJ databases">
        <title>Meiothermus terrae DSM 26712 genome sequencing project.</title>
        <authorList>
            <person name="Da Costa M.S."/>
            <person name="Albuquerque L."/>
            <person name="Raposo P."/>
            <person name="Froufe H.J.C."/>
            <person name="Barroso C.S."/>
            <person name="Egas C."/>
        </authorList>
    </citation>
    <scope>NUCLEOTIDE SEQUENCE [LARGE SCALE GENOMIC DNA]</scope>
    <source>
        <strain evidence="4 5">DSM 26712</strain>
    </source>
</reference>
<dbReference type="Gene3D" id="3.40.1620.10">
    <property type="entry name" value="YefM-like domain"/>
    <property type="match status" value="1"/>
</dbReference>
<dbReference type="EMBL" id="QXDL01000210">
    <property type="protein sequence ID" value="RIH80960.1"/>
    <property type="molecule type" value="Genomic_DNA"/>
</dbReference>
<keyword evidence="5" id="KW-1185">Reference proteome</keyword>
<comment type="function">
    <text evidence="2">Antitoxin component of a type II toxin-antitoxin (TA) system.</text>
</comment>
<comment type="similarity">
    <text evidence="1 2">Belongs to the phD/YefM antitoxin family.</text>
</comment>
<dbReference type="Pfam" id="PF02604">
    <property type="entry name" value="PhdYeFM_antitox"/>
    <property type="match status" value="1"/>
</dbReference>
<dbReference type="SUPFAM" id="SSF143120">
    <property type="entry name" value="YefM-like"/>
    <property type="match status" value="1"/>
</dbReference>
<evidence type="ECO:0000313" key="4">
    <source>
        <dbReference type="EMBL" id="RIH80960.1"/>
    </source>
</evidence>
<sequence length="90" mass="10007">MPKTGQLQEAKNKLSQVVNEALEDGPRIITRHGAAAALLSVNDCREIAPKTRNLYELFRDSPLVGVDLDLTRDEDDFGRPPLDFSERQSG</sequence>
<proteinExistence type="inferred from homology"/>
<accession>A0A399EDC0</accession>
<gene>
    <name evidence="4" type="ORF">Mterra_03416</name>
</gene>
<comment type="caution">
    <text evidence="4">The sequence shown here is derived from an EMBL/GenBank/DDBJ whole genome shotgun (WGS) entry which is preliminary data.</text>
</comment>
<dbReference type="OrthoDB" id="72009at2"/>
<name>A0A399EDC0_9DEIN</name>
<evidence type="ECO:0000256" key="1">
    <source>
        <dbReference type="ARBA" id="ARBA00009981"/>
    </source>
</evidence>
<dbReference type="InterPro" id="IPR036165">
    <property type="entry name" value="YefM-like_sf"/>
</dbReference>
<dbReference type="RefSeq" id="WP_119316327.1">
    <property type="nucleotide sequence ID" value="NZ_QXDL01000210.1"/>
</dbReference>
<evidence type="ECO:0000256" key="2">
    <source>
        <dbReference type="RuleBase" id="RU362080"/>
    </source>
</evidence>
<organism evidence="4 5">
    <name type="scientific">Calidithermus terrae</name>
    <dbReference type="NCBI Taxonomy" id="1408545"/>
    <lineage>
        <taxon>Bacteria</taxon>
        <taxon>Thermotogati</taxon>
        <taxon>Deinococcota</taxon>
        <taxon>Deinococci</taxon>
        <taxon>Thermales</taxon>
        <taxon>Thermaceae</taxon>
        <taxon>Calidithermus</taxon>
    </lineage>
</organism>